<dbReference type="AlphaFoldDB" id="A0A2R4M8E8"/>
<evidence type="ECO:0000256" key="4">
    <source>
        <dbReference type="ARBA" id="ARBA00022989"/>
    </source>
</evidence>
<comment type="similarity">
    <text evidence="2">Belongs to the drug/metabolite transporter (DMT) superfamily. 10 TMS drug/metabolite exporter (DME) (TC 2.A.7.3) family.</text>
</comment>
<dbReference type="KEGG" id="cbak:DA792_14950"/>
<feature type="domain" description="EamA" evidence="7">
    <location>
        <begin position="9"/>
        <end position="143"/>
    </location>
</feature>
<organism evidence="8 9">
    <name type="scientific">Celeribacter baekdonensis</name>
    <dbReference type="NCBI Taxonomy" id="875171"/>
    <lineage>
        <taxon>Bacteria</taxon>
        <taxon>Pseudomonadati</taxon>
        <taxon>Pseudomonadota</taxon>
        <taxon>Alphaproteobacteria</taxon>
        <taxon>Rhodobacterales</taxon>
        <taxon>Roseobacteraceae</taxon>
        <taxon>Celeribacter</taxon>
    </lineage>
</organism>
<evidence type="ECO:0000313" key="9">
    <source>
        <dbReference type="Proteomes" id="UP000241447"/>
    </source>
</evidence>
<dbReference type="Pfam" id="PF00892">
    <property type="entry name" value="EamA"/>
    <property type="match status" value="1"/>
</dbReference>
<accession>A0A2R4M8E8</accession>
<dbReference type="Proteomes" id="UP000241447">
    <property type="component" value="Chromosome"/>
</dbReference>
<feature type="transmembrane region" description="Helical" evidence="6">
    <location>
        <begin position="72"/>
        <end position="93"/>
    </location>
</feature>
<feature type="transmembrane region" description="Helical" evidence="6">
    <location>
        <begin position="41"/>
        <end position="60"/>
    </location>
</feature>
<dbReference type="InterPro" id="IPR000620">
    <property type="entry name" value="EamA_dom"/>
</dbReference>
<feature type="transmembrane region" description="Helical" evidence="6">
    <location>
        <begin position="178"/>
        <end position="200"/>
    </location>
</feature>
<evidence type="ECO:0000313" key="8">
    <source>
        <dbReference type="EMBL" id="AVW93475.1"/>
    </source>
</evidence>
<dbReference type="PANTHER" id="PTHR22911:SF6">
    <property type="entry name" value="SOLUTE CARRIER FAMILY 35 MEMBER G1"/>
    <property type="match status" value="1"/>
</dbReference>
<dbReference type="OrthoDB" id="7165334at2"/>
<evidence type="ECO:0000256" key="3">
    <source>
        <dbReference type="ARBA" id="ARBA00022692"/>
    </source>
</evidence>
<sequence>MTKLSDNTRGALLMALSMAAFTTNDSFMKGLLEEIPLLQALTLRGLLNIAMILVILPVFIGPVRFDLSRKDWMFTLLRAGAEVGASFSFLTAITHIPLANATAIMQTLPLSITVVGALVFKDQLGWRRLVAILIGFCGVLLIVKPGGEGFSAQGLWAVLGMGFVTVRDLSVRAISQNAPTATVTFAAVAAVTVVAGGLSVGSEWQPLSTLGYIQLLGTSACVIIGYVLSVTVMRVGEISFVSPFRYTALIWALLIGFFAFGEWPDLWALTGAGIIAATGIYTVLREARLRRKAERDANR</sequence>
<keyword evidence="5 6" id="KW-0472">Membrane</keyword>
<dbReference type="SUPFAM" id="SSF103481">
    <property type="entry name" value="Multidrug resistance efflux transporter EmrE"/>
    <property type="match status" value="2"/>
</dbReference>
<dbReference type="EMBL" id="CP028475">
    <property type="protein sequence ID" value="AVW93475.1"/>
    <property type="molecule type" value="Genomic_DNA"/>
</dbReference>
<keyword evidence="4 6" id="KW-1133">Transmembrane helix</keyword>
<dbReference type="GO" id="GO:0016020">
    <property type="term" value="C:membrane"/>
    <property type="evidence" value="ECO:0007669"/>
    <property type="project" value="UniProtKB-SubCell"/>
</dbReference>
<dbReference type="RefSeq" id="WP_107722723.1">
    <property type="nucleotide sequence ID" value="NZ_CAXBOP010000020.1"/>
</dbReference>
<evidence type="ECO:0000256" key="5">
    <source>
        <dbReference type="ARBA" id="ARBA00023136"/>
    </source>
</evidence>
<feature type="transmembrane region" description="Helical" evidence="6">
    <location>
        <begin position="244"/>
        <end position="260"/>
    </location>
</feature>
<dbReference type="PANTHER" id="PTHR22911">
    <property type="entry name" value="ACYL-MALONYL CONDENSING ENZYME-RELATED"/>
    <property type="match status" value="1"/>
</dbReference>
<feature type="transmembrane region" description="Helical" evidence="6">
    <location>
        <begin position="149"/>
        <end position="166"/>
    </location>
</feature>
<evidence type="ECO:0000259" key="7">
    <source>
        <dbReference type="Pfam" id="PF00892"/>
    </source>
</evidence>
<reference evidence="8 9" key="1">
    <citation type="submission" date="2018-03" db="EMBL/GenBank/DDBJ databases">
        <title>The Complete Genome of Celeribacter baekdonensis strain LH4, a Thiosulfate-Oxidizing Alphaproteobacterium Isolated from Gulf of Mexico Continental Slope Sediments.</title>
        <authorList>
            <person name="Flood B.E."/>
            <person name="Bailey J.V."/>
            <person name="Leprich D."/>
        </authorList>
    </citation>
    <scope>NUCLEOTIDE SEQUENCE [LARGE SCALE GENOMIC DNA]</scope>
    <source>
        <strain evidence="8 9">LH4</strain>
    </source>
</reference>
<dbReference type="Gene3D" id="1.10.3730.20">
    <property type="match status" value="1"/>
</dbReference>
<evidence type="ECO:0000256" key="6">
    <source>
        <dbReference type="SAM" id="Phobius"/>
    </source>
</evidence>
<feature type="transmembrane region" description="Helical" evidence="6">
    <location>
        <begin position="99"/>
        <end position="119"/>
    </location>
</feature>
<evidence type="ECO:0000256" key="1">
    <source>
        <dbReference type="ARBA" id="ARBA00004141"/>
    </source>
</evidence>
<feature type="transmembrane region" description="Helical" evidence="6">
    <location>
        <begin position="266"/>
        <end position="284"/>
    </location>
</feature>
<protein>
    <submittedName>
        <fullName evidence="8">EamA family transporter</fullName>
    </submittedName>
</protein>
<comment type="subcellular location">
    <subcellularLocation>
        <location evidence="1">Membrane</location>
        <topology evidence="1">Multi-pass membrane protein</topology>
    </subcellularLocation>
</comment>
<feature type="transmembrane region" description="Helical" evidence="6">
    <location>
        <begin position="126"/>
        <end position="143"/>
    </location>
</feature>
<keyword evidence="3 6" id="KW-0812">Transmembrane</keyword>
<gene>
    <name evidence="8" type="ORF">DA792_14950</name>
</gene>
<evidence type="ECO:0000256" key="2">
    <source>
        <dbReference type="ARBA" id="ARBA00009853"/>
    </source>
</evidence>
<dbReference type="InterPro" id="IPR037185">
    <property type="entry name" value="EmrE-like"/>
</dbReference>
<feature type="transmembrane region" description="Helical" evidence="6">
    <location>
        <begin position="212"/>
        <end position="232"/>
    </location>
</feature>
<name>A0A2R4M8E8_9RHOB</name>
<proteinExistence type="inferred from homology"/>